<dbReference type="VEuPathDB" id="HostDB:GeneID_118671396"/>
<accession>A0A7J7T4Z4</accession>
<dbReference type="EMBL" id="JABWUV010000017">
    <property type="protein sequence ID" value="KAF6295768.1"/>
    <property type="molecule type" value="Genomic_DNA"/>
</dbReference>
<comment type="caution">
    <text evidence="1">The sequence shown here is derived from an EMBL/GenBank/DDBJ whole genome shotgun (WGS) entry which is preliminary data.</text>
</comment>
<evidence type="ECO:0000313" key="1">
    <source>
        <dbReference type="EMBL" id="KAF6295768.1"/>
    </source>
</evidence>
<protein>
    <submittedName>
        <fullName evidence="1">Uncharacterized protein</fullName>
    </submittedName>
</protein>
<sequence>MEGPAGPLLSSLFNAAGILVEARVEATLEFLEALKELSEEKELMAETLKKGTLPLMKDRVESVLEQSWGEQPCDVGCALETLYALSVAVSILLQLRSLPLCLPVSSLFFSILTREYFFHYFLERVEGRE</sequence>
<evidence type="ECO:0000313" key="2">
    <source>
        <dbReference type="Proteomes" id="UP000527355"/>
    </source>
</evidence>
<proteinExistence type="predicted"/>
<keyword evidence="2" id="KW-1185">Reference proteome</keyword>
<name>A0A7J7T4Z4_MYOMY</name>
<dbReference type="AlphaFoldDB" id="A0A7J7T4Z4"/>
<reference evidence="1 2" key="1">
    <citation type="journal article" date="2020" name="Nature">
        <title>Six reference-quality genomes reveal evolution of bat adaptations.</title>
        <authorList>
            <person name="Jebb D."/>
            <person name="Huang Z."/>
            <person name="Pippel M."/>
            <person name="Hughes G.M."/>
            <person name="Lavrichenko K."/>
            <person name="Devanna P."/>
            <person name="Winkler S."/>
            <person name="Jermiin L.S."/>
            <person name="Skirmuntt E.C."/>
            <person name="Katzourakis A."/>
            <person name="Burkitt-Gray L."/>
            <person name="Ray D.A."/>
            <person name="Sullivan K.A.M."/>
            <person name="Roscito J.G."/>
            <person name="Kirilenko B.M."/>
            <person name="Davalos L.M."/>
            <person name="Corthals A.P."/>
            <person name="Power M.L."/>
            <person name="Jones G."/>
            <person name="Ransome R.D."/>
            <person name="Dechmann D.K.N."/>
            <person name="Locatelli A.G."/>
            <person name="Puechmaille S.J."/>
            <person name="Fedrigo O."/>
            <person name="Jarvis E.D."/>
            <person name="Hiller M."/>
            <person name="Vernes S.C."/>
            <person name="Myers E.W."/>
            <person name="Teeling E.C."/>
        </authorList>
    </citation>
    <scope>NUCLEOTIDE SEQUENCE [LARGE SCALE GENOMIC DNA]</scope>
    <source>
        <strain evidence="1">MMyoMyo1</strain>
        <tissue evidence="1">Flight muscle</tissue>
    </source>
</reference>
<organism evidence="1 2">
    <name type="scientific">Myotis myotis</name>
    <name type="common">Greater mouse-eared bat</name>
    <name type="synonym">Vespertilio myotis</name>
    <dbReference type="NCBI Taxonomy" id="51298"/>
    <lineage>
        <taxon>Eukaryota</taxon>
        <taxon>Metazoa</taxon>
        <taxon>Chordata</taxon>
        <taxon>Craniata</taxon>
        <taxon>Vertebrata</taxon>
        <taxon>Euteleostomi</taxon>
        <taxon>Mammalia</taxon>
        <taxon>Eutheria</taxon>
        <taxon>Laurasiatheria</taxon>
        <taxon>Chiroptera</taxon>
        <taxon>Yangochiroptera</taxon>
        <taxon>Vespertilionidae</taxon>
        <taxon>Myotis</taxon>
    </lineage>
</organism>
<dbReference type="Proteomes" id="UP000527355">
    <property type="component" value="Unassembled WGS sequence"/>
</dbReference>
<gene>
    <name evidence="1" type="ORF">mMyoMyo1_006041</name>
</gene>